<protein>
    <submittedName>
        <fullName evidence="2">Uncharacterized protein</fullName>
    </submittedName>
</protein>
<evidence type="ECO:0000313" key="2">
    <source>
        <dbReference type="EMBL" id="KAE8396792.1"/>
    </source>
</evidence>
<evidence type="ECO:0000256" key="1">
    <source>
        <dbReference type="SAM" id="MobiDB-lite"/>
    </source>
</evidence>
<dbReference type="RefSeq" id="XP_031934111.1">
    <property type="nucleotide sequence ID" value="XM_032078171.1"/>
</dbReference>
<organism evidence="2 3">
    <name type="scientific">Aspergillus pseudonomiae</name>
    <dbReference type="NCBI Taxonomy" id="1506151"/>
    <lineage>
        <taxon>Eukaryota</taxon>
        <taxon>Fungi</taxon>
        <taxon>Dikarya</taxon>
        <taxon>Ascomycota</taxon>
        <taxon>Pezizomycotina</taxon>
        <taxon>Eurotiomycetes</taxon>
        <taxon>Eurotiomycetidae</taxon>
        <taxon>Eurotiales</taxon>
        <taxon>Aspergillaceae</taxon>
        <taxon>Aspergillus</taxon>
        <taxon>Aspergillus subgen. Circumdati</taxon>
    </lineage>
</organism>
<accession>A0A5N7CRB5</accession>
<proteinExistence type="predicted"/>
<name>A0A5N7CRB5_9EURO</name>
<reference evidence="2 3" key="1">
    <citation type="submission" date="2019-04" db="EMBL/GenBank/DDBJ databases">
        <authorList>
            <consortium name="DOE Joint Genome Institute"/>
            <person name="Mondo S."/>
            <person name="Kjaerbolling I."/>
            <person name="Vesth T."/>
            <person name="Frisvad J.C."/>
            <person name="Nybo J.L."/>
            <person name="Theobald S."/>
            <person name="Kildgaard S."/>
            <person name="Isbrandt T."/>
            <person name="Kuo A."/>
            <person name="Sato A."/>
            <person name="Lyhne E.K."/>
            <person name="Kogle M.E."/>
            <person name="Wiebenga A."/>
            <person name="Kun R.S."/>
            <person name="Lubbers R.J."/>
            <person name="Makela M.R."/>
            <person name="Barry K."/>
            <person name="Chovatia M."/>
            <person name="Clum A."/>
            <person name="Daum C."/>
            <person name="Haridas S."/>
            <person name="He G."/>
            <person name="LaButti K."/>
            <person name="Lipzen A."/>
            <person name="Riley R."/>
            <person name="Salamov A."/>
            <person name="Simmons B.A."/>
            <person name="Magnuson J.K."/>
            <person name="Henrissat B."/>
            <person name="Mortensen U.H."/>
            <person name="Larsen T.O."/>
            <person name="Devries R.P."/>
            <person name="Grigoriev I.V."/>
            <person name="Machida M."/>
            <person name="Baker S.E."/>
            <person name="Andersen M.R."/>
            <person name="Cantor M.N."/>
            <person name="Hua S.X."/>
        </authorList>
    </citation>
    <scope>NUCLEOTIDE SEQUENCE [LARGE SCALE GENOMIC DNA]</scope>
    <source>
        <strain evidence="2 3">CBS 119388</strain>
    </source>
</reference>
<keyword evidence="3" id="KW-1185">Reference proteome</keyword>
<feature type="region of interest" description="Disordered" evidence="1">
    <location>
        <begin position="1"/>
        <end position="23"/>
    </location>
</feature>
<feature type="compositionally biased region" description="Pro residues" evidence="1">
    <location>
        <begin position="8"/>
        <end position="18"/>
    </location>
</feature>
<gene>
    <name evidence="2" type="ORF">BDV37DRAFT_100240</name>
</gene>
<evidence type="ECO:0000313" key="3">
    <source>
        <dbReference type="Proteomes" id="UP000325579"/>
    </source>
</evidence>
<dbReference type="AlphaFoldDB" id="A0A5N7CRB5"/>
<dbReference type="Proteomes" id="UP000325579">
    <property type="component" value="Unassembled WGS sequence"/>
</dbReference>
<dbReference type="GeneID" id="43662862"/>
<sequence length="89" mass="10155">MPKRRPQPSTPPDLPTPPAGASKKPYYVAGDAIWYCRERSMSYVISSICYEGLSKLCQKPNGVKVRLIQAHRAPYCKRYFPFRHVGDLI</sequence>
<dbReference type="EMBL" id="ML736995">
    <property type="protein sequence ID" value="KAE8396792.1"/>
    <property type="molecule type" value="Genomic_DNA"/>
</dbReference>